<dbReference type="InterPro" id="IPR052634">
    <property type="entry name" value="Sperm_flagellar-bone_growth"/>
</dbReference>
<protein>
    <recommendedName>
        <fullName evidence="4">Adenylate kinase</fullName>
    </recommendedName>
</protein>
<evidence type="ECO:0000313" key="2">
    <source>
        <dbReference type="EMBL" id="VEL06724.1"/>
    </source>
</evidence>
<sequence length="466" mass="50342">MVLLGRQVREELIEGQVVSDELLVELIFEEIRHLPSGVGLLFDGFPATRCQADLLENRLTIGRIEDEHLRSVQGSADDMVTGCQSSSCLEDSLVKSDSPAAQKDDNSQASFNEVQGQTAQTSIPPAPFRSSSPSGQASNGTADQTTESMVIHTASAVERRIGLDLVVCLDVSDDTAIYRASKLKPAVDETAFDDQVDTFEGSTAFSGSKELAEGTSLLLARLSHFHTAWPSLAKLYAAVDQPSRMVLLDGEVKVPTTHSASAKPLSEADVCELTDAFIDQLSTKVKETIQQFLTLRQEQRDLEARLAYEAEQTASLDRANAEAEMQISEVISRSSSSQEKGAEGQPHEDQPPAVAMAEAEKAQTGGPRSAGKSRLPPNSKSPKAGETSATKLAHAGRAKELTAQVHYDALIFAVTLSLLRGFFVVNRLRDVVKLALLPFVWHIYPSCRAVSSHCILSQPKCLPGQV</sequence>
<dbReference type="PANTHER" id="PTHR14919:SF0">
    <property type="entry name" value="SPERM FLAGELLAR PROTEIN 2"/>
    <property type="match status" value="1"/>
</dbReference>
<dbReference type="AlphaFoldDB" id="A0A448WA84"/>
<dbReference type="InterPro" id="IPR027417">
    <property type="entry name" value="P-loop_NTPase"/>
</dbReference>
<evidence type="ECO:0000313" key="3">
    <source>
        <dbReference type="Proteomes" id="UP000784294"/>
    </source>
</evidence>
<comment type="caution">
    <text evidence="2">The sequence shown here is derived from an EMBL/GenBank/DDBJ whole genome shotgun (WGS) entry which is preliminary data.</text>
</comment>
<feature type="compositionally biased region" description="Low complexity" evidence="1">
    <location>
        <begin position="330"/>
        <end position="339"/>
    </location>
</feature>
<dbReference type="OrthoDB" id="439792at2759"/>
<dbReference type="Pfam" id="PF00406">
    <property type="entry name" value="ADK"/>
    <property type="match status" value="1"/>
</dbReference>
<feature type="compositionally biased region" description="Polar residues" evidence="1">
    <location>
        <begin position="107"/>
        <end position="146"/>
    </location>
</feature>
<dbReference type="PANTHER" id="PTHR14919">
    <property type="entry name" value="KPL2-RELATED"/>
    <property type="match status" value="1"/>
</dbReference>
<proteinExistence type="predicted"/>
<evidence type="ECO:0000256" key="1">
    <source>
        <dbReference type="SAM" id="MobiDB-lite"/>
    </source>
</evidence>
<feature type="region of interest" description="Disordered" evidence="1">
    <location>
        <begin position="330"/>
        <end position="392"/>
    </location>
</feature>
<reference evidence="2" key="1">
    <citation type="submission" date="2018-11" db="EMBL/GenBank/DDBJ databases">
        <authorList>
            <consortium name="Pathogen Informatics"/>
        </authorList>
    </citation>
    <scope>NUCLEOTIDE SEQUENCE</scope>
</reference>
<feature type="region of interest" description="Disordered" evidence="1">
    <location>
        <begin position="94"/>
        <end position="146"/>
    </location>
</feature>
<keyword evidence="3" id="KW-1185">Reference proteome</keyword>
<feature type="compositionally biased region" description="Basic and acidic residues" evidence="1">
    <location>
        <begin position="340"/>
        <end position="350"/>
    </location>
</feature>
<evidence type="ECO:0008006" key="4">
    <source>
        <dbReference type="Google" id="ProtNLM"/>
    </source>
</evidence>
<accession>A0A448WA84</accession>
<name>A0A448WA84_9PLAT</name>
<gene>
    <name evidence="2" type="ORF">PXEA_LOCUS164</name>
</gene>
<organism evidence="2 3">
    <name type="scientific">Protopolystoma xenopodis</name>
    <dbReference type="NCBI Taxonomy" id="117903"/>
    <lineage>
        <taxon>Eukaryota</taxon>
        <taxon>Metazoa</taxon>
        <taxon>Spiralia</taxon>
        <taxon>Lophotrochozoa</taxon>
        <taxon>Platyhelminthes</taxon>
        <taxon>Monogenea</taxon>
        <taxon>Polyopisthocotylea</taxon>
        <taxon>Polystomatidea</taxon>
        <taxon>Polystomatidae</taxon>
        <taxon>Protopolystoma</taxon>
    </lineage>
</organism>
<dbReference type="EMBL" id="CAAALY010000304">
    <property type="protein sequence ID" value="VEL06724.1"/>
    <property type="molecule type" value="Genomic_DNA"/>
</dbReference>
<dbReference type="Gene3D" id="3.40.50.300">
    <property type="entry name" value="P-loop containing nucleotide triphosphate hydrolases"/>
    <property type="match status" value="1"/>
</dbReference>
<dbReference type="Proteomes" id="UP000784294">
    <property type="component" value="Unassembled WGS sequence"/>
</dbReference>